<keyword evidence="1" id="KW-0732">Signal</keyword>
<dbReference type="AlphaFoldDB" id="A0A544BWF4"/>
<organism evidence="3 4">
    <name type="scientific">Vibrio cholerae</name>
    <dbReference type="NCBI Taxonomy" id="666"/>
    <lineage>
        <taxon>Bacteria</taxon>
        <taxon>Pseudomonadati</taxon>
        <taxon>Pseudomonadota</taxon>
        <taxon>Gammaproteobacteria</taxon>
        <taxon>Vibrionales</taxon>
        <taxon>Vibrionaceae</taxon>
        <taxon>Vibrio</taxon>
    </lineage>
</organism>
<dbReference type="Pfam" id="PF20944">
    <property type="entry name" value="StcE_b-sandwich"/>
    <property type="match status" value="2"/>
</dbReference>
<feature type="domain" description="Metalloprotease StcE beta-sandwich" evidence="2">
    <location>
        <begin position="43"/>
        <end position="104"/>
    </location>
</feature>
<dbReference type="InterPro" id="IPR048990">
    <property type="entry name" value="StcE_b-sandwich"/>
</dbReference>
<protein>
    <recommendedName>
        <fullName evidence="2">Metalloprotease StcE beta-sandwich domain-containing protein</fullName>
    </recommendedName>
</protein>
<comment type="caution">
    <text evidence="3">The sequence shown here is derived from an EMBL/GenBank/DDBJ whole genome shotgun (WGS) entry which is preliminary data.</text>
</comment>
<feature type="signal peptide" evidence="1">
    <location>
        <begin position="1"/>
        <end position="24"/>
    </location>
</feature>
<accession>A0A544BWF4</accession>
<evidence type="ECO:0000313" key="4">
    <source>
        <dbReference type="Proteomes" id="UP000319979"/>
    </source>
</evidence>
<dbReference type="Gene3D" id="2.60.120.1230">
    <property type="match status" value="2"/>
</dbReference>
<sequence>MKKKISSILFINLGILGGITPCYAGSYTPNDLVDGRLPSYDNNITLTLGDGNWSKEIVLPQKPKNGDIVNVKSNAAWDSKIVGNIIGFGSIKVKANDRVELVYKPVTALASAWTLKDEASPNNGGVHIPNNKKYVAYFVANSNWDKHLYLPDTKGVAEKIVVRSEAAYDTYIDHRMIAGSTDLKISTNQVVIFTWNSTLNKWSVFKEGDSDSLQRSVRPLAFLDMSLDTSTQGTDLYNNGRMQKPIAITYKACLLNDYELNDHRCNPVQITEDEIKYYIRLGIYRRNDGNYPEELADIYPEFVIDYEQDMRYETRLPVSLNKQKTAAYMDEKAALRTATIWLRYKPNSLTEQINVDLCTFSVYEDQEGNSIPGAYTNDCGPDGFGSPARRLSVIDGSYQGSITDNLGILKQSKELIEICSNENDCGGRPGWRTRNGWARGILYAKANLYKYSARRAGHHFLPATNTKSTELSRGCVKDATGGSDSKDDGICGKVTSGDYADYSFYTSNLQFGETKTVELSYTNKQNKDGIIGFHYDHRDSWQFDPNIIDLDRYGTFSIYSVLPVIDFRSDDLDTFVMFSGWHWAGSTQTSEIPIESFVEDNYGNRFKFSATLYAEPKVGAAGGKSKNYALTRVKGEKFVPVLE</sequence>
<gene>
    <name evidence="3" type="ORF">FLM02_15420</name>
</gene>
<evidence type="ECO:0000259" key="2">
    <source>
        <dbReference type="Pfam" id="PF20944"/>
    </source>
</evidence>
<dbReference type="RefSeq" id="WP_142735814.1">
    <property type="nucleotide sequence ID" value="NZ_JAJPEJ010000026.1"/>
</dbReference>
<proteinExistence type="predicted"/>
<evidence type="ECO:0000256" key="1">
    <source>
        <dbReference type="SAM" id="SignalP"/>
    </source>
</evidence>
<evidence type="ECO:0000313" key="3">
    <source>
        <dbReference type="EMBL" id="TQP10690.1"/>
    </source>
</evidence>
<reference evidence="3 4" key="1">
    <citation type="submission" date="2019-07" db="EMBL/GenBank/DDBJ databases">
        <title>Phenotypic and genotypic antimicrobial resistance traits of Vibrio cholerae non-O1/non-O139 isolated from a large Austrian lake frequently associated with cases of infection.</title>
        <authorList>
            <person name="Lepuschitz S."/>
            <person name="Baron S."/>
            <person name="Larvor E."/>
            <person name="Granier S."/>
            <person name="Pretzer C."/>
            <person name="Mach R.L."/>
            <person name="Farnleitner A.H."/>
            <person name="Ruppitsch W."/>
            <person name="Pleininger S."/>
            <person name="Indra A."/>
            <person name="Kirschner A.K.T."/>
        </authorList>
    </citation>
    <scope>NUCLEOTIDE SEQUENCE [LARGE SCALE GENOMIC DNA]</scope>
    <source>
        <strain evidence="3 4">A12JL36W90</strain>
    </source>
</reference>
<feature type="chain" id="PRO_5021713125" description="Metalloprotease StcE beta-sandwich domain-containing protein" evidence="1">
    <location>
        <begin position="25"/>
        <end position="643"/>
    </location>
</feature>
<dbReference type="Proteomes" id="UP000319979">
    <property type="component" value="Unassembled WGS sequence"/>
</dbReference>
<dbReference type="EMBL" id="VIOS01000072">
    <property type="protein sequence ID" value="TQP10690.1"/>
    <property type="molecule type" value="Genomic_DNA"/>
</dbReference>
<feature type="domain" description="Metalloprotease StcE beta-sandwich" evidence="2">
    <location>
        <begin position="133"/>
        <end position="204"/>
    </location>
</feature>
<name>A0A544BWF4_VIBCL</name>